<dbReference type="Proteomes" id="UP000774326">
    <property type="component" value="Unassembled WGS sequence"/>
</dbReference>
<organism evidence="1 2">
    <name type="scientific">Wickerhamomyces pijperi</name>
    <name type="common">Yeast</name>
    <name type="synonym">Pichia pijperi</name>
    <dbReference type="NCBI Taxonomy" id="599730"/>
    <lineage>
        <taxon>Eukaryota</taxon>
        <taxon>Fungi</taxon>
        <taxon>Dikarya</taxon>
        <taxon>Ascomycota</taxon>
        <taxon>Saccharomycotina</taxon>
        <taxon>Saccharomycetes</taxon>
        <taxon>Phaffomycetales</taxon>
        <taxon>Wickerhamomycetaceae</taxon>
        <taxon>Wickerhamomyces</taxon>
    </lineage>
</organism>
<proteinExistence type="predicted"/>
<reference evidence="1" key="2">
    <citation type="submission" date="2021-01" db="EMBL/GenBank/DDBJ databases">
        <authorList>
            <person name="Schikora-Tamarit M.A."/>
        </authorList>
    </citation>
    <scope>NUCLEOTIDE SEQUENCE</scope>
    <source>
        <strain evidence="1">CBS2887</strain>
    </source>
</reference>
<protein>
    <submittedName>
        <fullName evidence="1">Uncharacterized protein</fullName>
    </submittedName>
</protein>
<dbReference type="EMBL" id="JAEUBG010004755">
    <property type="protein sequence ID" value="KAH3680299.1"/>
    <property type="molecule type" value="Genomic_DNA"/>
</dbReference>
<name>A0A9P8TIQ8_WICPI</name>
<sequence length="105" mass="11649">MYSLCSVDKLIELPSSSSECLIDCPKIKKDPATPIELPKYLNVFLIEFTTALSEIKECACNACKVGWKVHDSPTDINTMIPQTCPTGVVSFKRARNRIDPSSQQV</sequence>
<reference evidence="1" key="1">
    <citation type="journal article" date="2021" name="Open Biol.">
        <title>Shared evolutionary footprints suggest mitochondrial oxidative damage underlies multiple complex I losses in fungi.</title>
        <authorList>
            <person name="Schikora-Tamarit M.A."/>
            <person name="Marcet-Houben M."/>
            <person name="Nosek J."/>
            <person name="Gabaldon T."/>
        </authorList>
    </citation>
    <scope>NUCLEOTIDE SEQUENCE</scope>
    <source>
        <strain evidence="1">CBS2887</strain>
    </source>
</reference>
<evidence type="ECO:0000313" key="1">
    <source>
        <dbReference type="EMBL" id="KAH3680299.1"/>
    </source>
</evidence>
<keyword evidence="2" id="KW-1185">Reference proteome</keyword>
<dbReference type="AlphaFoldDB" id="A0A9P8TIQ8"/>
<accession>A0A9P8TIQ8</accession>
<comment type="caution">
    <text evidence="1">The sequence shown here is derived from an EMBL/GenBank/DDBJ whole genome shotgun (WGS) entry which is preliminary data.</text>
</comment>
<gene>
    <name evidence="1" type="ORF">WICPIJ_008328</name>
</gene>
<evidence type="ECO:0000313" key="2">
    <source>
        <dbReference type="Proteomes" id="UP000774326"/>
    </source>
</evidence>